<sequence length="661" mass="69954">MLQRVLDKLRTRTQKQKHDVDAALTAGQVDVLTAELAAQGITTRSGLELGQLRREDLAREPYSTVRTESTAGPEPKRVRGGLTAEELPEARELLAEAAKPPLLSPAGKRLEQAAAGTVDAAEVVKLTHERLAQECAINTKAYRHYKRGELITALTQRTAWGRALERHTKNLDLRLLRLEAELDSYRAGVADPQPEVLEAVKRAREALAPLAWPLGMRGAPGSSSACACRYDLISNLATIISDSIIPLAHPFLMVLSDQVRNCGYKTTNSWRWSELTKNLWAGAWVCGASAVSLVGHTVSRPGVDPRDTKAYLAAPLSNMPLPSNTTLRDHARDVSKNLLGVPKVPEEGSNTSRCRSRVGLLSYGVHTAAKLAGGVAVSLAPWFRQQQHAAEPAAAAAGRQPARALGSRFTAAAEEPAATALAPPAAPEVLPRTAVLVPAAAAAASPFGGGQAPAQAAGAEPQPAAAEAVPAVSPAATSASPLSALLPQRHLSAVDMKELPQLFPAAELAGDAADARLADMVAALKGLGLAPPAPPDLAGLAESLAAGISSLLAPYAAPSATGSLPQAPALGSALGMLSAGALQHVQPAIVVLAWVGYGQRPAAEAMATALLRRHHSIGRRRCTWISWCAPGRRRTVLPHIWRSSWAHWRLTCWRPWKQRCR</sequence>
<gene>
    <name evidence="1" type="ORF">CHLRE_11g467628v5</name>
</gene>
<name>A0A2K3D7G9_CHLRE</name>
<dbReference type="EMBL" id="CM008972">
    <property type="protein sequence ID" value="PNW76482.1"/>
    <property type="molecule type" value="Genomic_DNA"/>
</dbReference>
<dbReference type="ExpressionAtlas" id="A0A2K3D7G9">
    <property type="expression patterns" value="baseline"/>
</dbReference>
<dbReference type="Proteomes" id="UP000006906">
    <property type="component" value="Chromosome 11"/>
</dbReference>
<evidence type="ECO:0000313" key="1">
    <source>
        <dbReference type="EMBL" id="PNW76482.1"/>
    </source>
</evidence>
<dbReference type="RefSeq" id="XP_042919379.1">
    <property type="nucleotide sequence ID" value="XM_043067380.1"/>
</dbReference>
<dbReference type="InParanoid" id="A0A2K3D7G9"/>
<organism evidence="1 2">
    <name type="scientific">Chlamydomonas reinhardtii</name>
    <name type="common">Chlamydomonas smithii</name>
    <dbReference type="NCBI Taxonomy" id="3055"/>
    <lineage>
        <taxon>Eukaryota</taxon>
        <taxon>Viridiplantae</taxon>
        <taxon>Chlorophyta</taxon>
        <taxon>core chlorophytes</taxon>
        <taxon>Chlorophyceae</taxon>
        <taxon>CS clade</taxon>
        <taxon>Chlamydomonadales</taxon>
        <taxon>Chlamydomonadaceae</taxon>
        <taxon>Chlamydomonas</taxon>
    </lineage>
</organism>
<dbReference type="KEGG" id="cre:CHLRE_11g467628v5"/>
<keyword evidence="2" id="KW-1185">Reference proteome</keyword>
<dbReference type="PaxDb" id="3055-EDO99267"/>
<dbReference type="Gramene" id="PNW76482">
    <property type="protein sequence ID" value="PNW76482"/>
    <property type="gene ID" value="CHLRE_11g467628v5"/>
</dbReference>
<dbReference type="AlphaFoldDB" id="A0A2K3D7G9"/>
<dbReference type="OrthoDB" id="10658667at2759"/>
<proteinExistence type="predicted"/>
<reference evidence="1 2" key="1">
    <citation type="journal article" date="2007" name="Science">
        <title>The Chlamydomonas genome reveals the evolution of key animal and plant functions.</title>
        <authorList>
            <person name="Merchant S.S."/>
            <person name="Prochnik S.E."/>
            <person name="Vallon O."/>
            <person name="Harris E.H."/>
            <person name="Karpowicz S.J."/>
            <person name="Witman G.B."/>
            <person name="Terry A."/>
            <person name="Salamov A."/>
            <person name="Fritz-Laylin L.K."/>
            <person name="Marechal-Drouard L."/>
            <person name="Marshall W.F."/>
            <person name="Qu L.H."/>
            <person name="Nelson D.R."/>
            <person name="Sanderfoot A.A."/>
            <person name="Spalding M.H."/>
            <person name="Kapitonov V.V."/>
            <person name="Ren Q."/>
            <person name="Ferris P."/>
            <person name="Lindquist E."/>
            <person name="Shapiro H."/>
            <person name="Lucas S.M."/>
            <person name="Grimwood J."/>
            <person name="Schmutz J."/>
            <person name="Cardol P."/>
            <person name="Cerutti H."/>
            <person name="Chanfreau G."/>
            <person name="Chen C.L."/>
            <person name="Cognat V."/>
            <person name="Croft M.T."/>
            <person name="Dent R."/>
            <person name="Dutcher S."/>
            <person name="Fernandez E."/>
            <person name="Fukuzawa H."/>
            <person name="Gonzalez-Ballester D."/>
            <person name="Gonzalez-Halphen D."/>
            <person name="Hallmann A."/>
            <person name="Hanikenne M."/>
            <person name="Hippler M."/>
            <person name="Inwood W."/>
            <person name="Jabbari K."/>
            <person name="Kalanon M."/>
            <person name="Kuras R."/>
            <person name="Lefebvre P.A."/>
            <person name="Lemaire S.D."/>
            <person name="Lobanov A.V."/>
            <person name="Lohr M."/>
            <person name="Manuell A."/>
            <person name="Meier I."/>
            <person name="Mets L."/>
            <person name="Mittag M."/>
            <person name="Mittelmeier T."/>
            <person name="Moroney J.V."/>
            <person name="Moseley J."/>
            <person name="Napoli C."/>
            <person name="Nedelcu A.M."/>
            <person name="Niyogi K."/>
            <person name="Novoselov S.V."/>
            <person name="Paulsen I.T."/>
            <person name="Pazour G."/>
            <person name="Purton S."/>
            <person name="Ral J.P."/>
            <person name="Riano-Pachon D.M."/>
            <person name="Riekhof W."/>
            <person name="Rymarquis L."/>
            <person name="Schroda M."/>
            <person name="Stern D."/>
            <person name="Umen J."/>
            <person name="Willows R."/>
            <person name="Wilson N."/>
            <person name="Zimmer S.L."/>
            <person name="Allmer J."/>
            <person name="Balk J."/>
            <person name="Bisova K."/>
            <person name="Chen C.J."/>
            <person name="Elias M."/>
            <person name="Gendler K."/>
            <person name="Hauser C."/>
            <person name="Lamb M.R."/>
            <person name="Ledford H."/>
            <person name="Long J.C."/>
            <person name="Minagawa J."/>
            <person name="Page M.D."/>
            <person name="Pan J."/>
            <person name="Pootakham W."/>
            <person name="Roje S."/>
            <person name="Rose A."/>
            <person name="Stahlberg E."/>
            <person name="Terauchi A.M."/>
            <person name="Yang P."/>
            <person name="Ball S."/>
            <person name="Bowler C."/>
            <person name="Dieckmann C.L."/>
            <person name="Gladyshev V.N."/>
            <person name="Green P."/>
            <person name="Jorgensen R."/>
            <person name="Mayfield S."/>
            <person name="Mueller-Roeber B."/>
            <person name="Rajamani S."/>
            <person name="Sayre R.T."/>
            <person name="Brokstein P."/>
            <person name="Dubchak I."/>
            <person name="Goodstein D."/>
            <person name="Hornick L."/>
            <person name="Huang Y.W."/>
            <person name="Jhaveri J."/>
            <person name="Luo Y."/>
            <person name="Martinez D."/>
            <person name="Ngau W.C."/>
            <person name="Otillar B."/>
            <person name="Poliakov A."/>
            <person name="Porter A."/>
            <person name="Szajkowski L."/>
            <person name="Werner G."/>
            <person name="Zhou K."/>
            <person name="Grigoriev I.V."/>
            <person name="Rokhsar D.S."/>
            <person name="Grossman A.R."/>
        </authorList>
    </citation>
    <scope>NUCLEOTIDE SEQUENCE [LARGE SCALE GENOMIC DNA]</scope>
    <source>
        <strain evidence="2">CC-503</strain>
    </source>
</reference>
<dbReference type="GeneID" id="5724367"/>
<protein>
    <submittedName>
        <fullName evidence="1">Uncharacterized protein</fullName>
    </submittedName>
</protein>
<accession>A0A2K3D7G9</accession>
<evidence type="ECO:0000313" key="2">
    <source>
        <dbReference type="Proteomes" id="UP000006906"/>
    </source>
</evidence>